<dbReference type="InterPro" id="IPR001034">
    <property type="entry name" value="DeoR_HTH"/>
</dbReference>
<dbReference type="InterPro" id="IPR036388">
    <property type="entry name" value="WH-like_DNA-bd_sf"/>
</dbReference>
<feature type="domain" description="HTH deoR-type" evidence="3">
    <location>
        <begin position="8"/>
        <end position="63"/>
    </location>
</feature>
<dbReference type="InterPro" id="IPR036390">
    <property type="entry name" value="WH_DNA-bd_sf"/>
</dbReference>
<accession>A0A9D1UUS6</accession>
<dbReference type="GO" id="GO:0003677">
    <property type="term" value="F:DNA binding"/>
    <property type="evidence" value="ECO:0007669"/>
    <property type="project" value="UniProtKB-KW"/>
</dbReference>
<dbReference type="Pfam" id="PF08220">
    <property type="entry name" value="HTH_DeoR"/>
    <property type="match status" value="1"/>
</dbReference>
<dbReference type="AlphaFoldDB" id="A0A9D1UUS6"/>
<dbReference type="InterPro" id="IPR050313">
    <property type="entry name" value="Carb_Metab_HTH_regulators"/>
</dbReference>
<reference evidence="4" key="1">
    <citation type="journal article" date="2021" name="PeerJ">
        <title>Extensive microbial diversity within the chicken gut microbiome revealed by metagenomics and culture.</title>
        <authorList>
            <person name="Gilroy R."/>
            <person name="Ravi A."/>
            <person name="Getino M."/>
            <person name="Pursley I."/>
            <person name="Horton D.L."/>
            <person name="Alikhan N.F."/>
            <person name="Baker D."/>
            <person name="Gharbi K."/>
            <person name="Hall N."/>
            <person name="Watson M."/>
            <person name="Adriaenssens E.M."/>
            <person name="Foster-Nyarko E."/>
            <person name="Jarju S."/>
            <person name="Secka A."/>
            <person name="Antonio M."/>
            <person name="Oren A."/>
            <person name="Chaudhuri R.R."/>
            <person name="La Ragione R."/>
            <person name="Hildebrand F."/>
            <person name="Pallen M.J."/>
        </authorList>
    </citation>
    <scope>NUCLEOTIDE SEQUENCE</scope>
    <source>
        <strain evidence="4">ChiHejej3B27-3195</strain>
    </source>
</reference>
<evidence type="ECO:0000256" key="2">
    <source>
        <dbReference type="ARBA" id="ARBA00023163"/>
    </source>
</evidence>
<dbReference type="Gene3D" id="3.40.50.1360">
    <property type="match status" value="1"/>
</dbReference>
<dbReference type="SUPFAM" id="SSF100950">
    <property type="entry name" value="NagB/RpiA/CoA transferase-like"/>
    <property type="match status" value="1"/>
</dbReference>
<comment type="caution">
    <text evidence="4">The sequence shown here is derived from an EMBL/GenBank/DDBJ whole genome shotgun (WGS) entry which is preliminary data.</text>
</comment>
<reference evidence="4" key="2">
    <citation type="submission" date="2021-04" db="EMBL/GenBank/DDBJ databases">
        <authorList>
            <person name="Gilroy R."/>
        </authorList>
    </citation>
    <scope>NUCLEOTIDE SEQUENCE</scope>
    <source>
        <strain evidence="4">ChiHejej3B27-3195</strain>
    </source>
</reference>
<proteinExistence type="predicted"/>
<dbReference type="InterPro" id="IPR014036">
    <property type="entry name" value="DeoR-like_C"/>
</dbReference>
<dbReference type="SUPFAM" id="SSF46785">
    <property type="entry name" value="Winged helix' DNA-binding domain"/>
    <property type="match status" value="1"/>
</dbReference>
<dbReference type="PANTHER" id="PTHR30363:SF58">
    <property type="entry name" value="REGULATORY PROTEIN, DEOR FAMILY"/>
    <property type="match status" value="1"/>
</dbReference>
<evidence type="ECO:0000259" key="3">
    <source>
        <dbReference type="PROSITE" id="PS51000"/>
    </source>
</evidence>
<name>A0A9D1UUS6_9MICC</name>
<dbReference type="PROSITE" id="PS51000">
    <property type="entry name" value="HTH_DEOR_2"/>
    <property type="match status" value="1"/>
</dbReference>
<organism evidence="4 5">
    <name type="scientific">Candidatus Nesterenkonia stercoripullorum</name>
    <dbReference type="NCBI Taxonomy" id="2838701"/>
    <lineage>
        <taxon>Bacteria</taxon>
        <taxon>Bacillati</taxon>
        <taxon>Actinomycetota</taxon>
        <taxon>Actinomycetes</taxon>
        <taxon>Micrococcales</taxon>
        <taxon>Micrococcaceae</taxon>
        <taxon>Nesterenkonia</taxon>
    </lineage>
</organism>
<keyword evidence="1" id="KW-0805">Transcription regulation</keyword>
<dbReference type="EMBL" id="DXGD01000432">
    <property type="protein sequence ID" value="HIX00779.1"/>
    <property type="molecule type" value="Genomic_DNA"/>
</dbReference>
<dbReference type="SMART" id="SM00420">
    <property type="entry name" value="HTH_DEOR"/>
    <property type="match status" value="1"/>
</dbReference>
<dbReference type="GO" id="GO:0003700">
    <property type="term" value="F:DNA-binding transcription factor activity"/>
    <property type="evidence" value="ECO:0007669"/>
    <property type="project" value="InterPro"/>
</dbReference>
<evidence type="ECO:0000313" key="5">
    <source>
        <dbReference type="Proteomes" id="UP000824151"/>
    </source>
</evidence>
<dbReference type="Proteomes" id="UP000824151">
    <property type="component" value="Unassembled WGS sequence"/>
</dbReference>
<keyword evidence="2" id="KW-0804">Transcription</keyword>
<dbReference type="Pfam" id="PF00455">
    <property type="entry name" value="DeoRC"/>
    <property type="match status" value="1"/>
</dbReference>
<dbReference type="Gene3D" id="1.10.10.10">
    <property type="entry name" value="Winged helix-like DNA-binding domain superfamily/Winged helix DNA-binding domain"/>
    <property type="match status" value="1"/>
</dbReference>
<keyword evidence="4" id="KW-0238">DNA-binding</keyword>
<gene>
    <name evidence="4" type="ORF">H9871_11640</name>
</gene>
<protein>
    <submittedName>
        <fullName evidence="4">DeoR/GlpR family DNA-binding transcription regulator</fullName>
    </submittedName>
</protein>
<dbReference type="InterPro" id="IPR037171">
    <property type="entry name" value="NagB/RpiA_transferase-like"/>
</dbReference>
<dbReference type="PANTHER" id="PTHR30363">
    <property type="entry name" value="HTH-TYPE TRANSCRIPTIONAL REGULATOR SRLR-RELATED"/>
    <property type="match status" value="1"/>
</dbReference>
<sequence length="263" mass="28588">MTSVDLIPEQRRREILNLLRWQPVQSYRQLTEKLGVSHMTVRRDAAMLAEQGRVRLTQGGVAAVQSVGEEPSRLVKADVNTPEKNAIARAAAELVRDGMTIYLDAGTTIQSLRPLVEERADLTIVTNDIATATAFLDHAGAELIVVGGRVDKANQSTVGRLAAMTLDELSLDLALISCSSWEARRGLTTPVEAKIDLKRTAISAASRPVLLADSTKYGSYAKHRVARLDELDTVITDENLEEGDAARVEAAGVELMRVRAHPA</sequence>
<evidence type="ECO:0000256" key="1">
    <source>
        <dbReference type="ARBA" id="ARBA00023015"/>
    </source>
</evidence>
<dbReference type="SMART" id="SM01134">
    <property type="entry name" value="DeoRC"/>
    <property type="match status" value="1"/>
</dbReference>
<evidence type="ECO:0000313" key="4">
    <source>
        <dbReference type="EMBL" id="HIX00779.1"/>
    </source>
</evidence>